<dbReference type="Gene3D" id="2.60.120.260">
    <property type="entry name" value="Galactose-binding domain-like"/>
    <property type="match status" value="1"/>
</dbReference>
<dbReference type="AlphaFoldDB" id="A6UVX2"/>
<dbReference type="eggNOG" id="arCOG06147">
    <property type="taxonomic scope" value="Archaea"/>
</dbReference>
<dbReference type="HOGENOM" id="CLU_303592_0_0_2"/>
<dbReference type="KEGG" id="mae:Maeo_1066"/>
<dbReference type="RefSeq" id="WP_011973776.1">
    <property type="nucleotide sequence ID" value="NC_009635.1"/>
</dbReference>
<evidence type="ECO:0000313" key="2">
    <source>
        <dbReference type="Proteomes" id="UP000001106"/>
    </source>
</evidence>
<organism evidence="1 2">
    <name type="scientific">Methanococcus aeolicus (strain ATCC BAA-1280 / DSM 17508 / OCM 812 / Nankai-3)</name>
    <dbReference type="NCBI Taxonomy" id="419665"/>
    <lineage>
        <taxon>Archaea</taxon>
        <taxon>Methanobacteriati</taxon>
        <taxon>Methanobacteriota</taxon>
        <taxon>Methanomada group</taxon>
        <taxon>Methanococci</taxon>
        <taxon>Methanococcales</taxon>
        <taxon>Methanococcaceae</taxon>
        <taxon>Methanococcus</taxon>
    </lineage>
</organism>
<name>A6UVX2_META3</name>
<reference evidence="1" key="1">
    <citation type="submission" date="2007-06" db="EMBL/GenBank/DDBJ databases">
        <title>Complete sequence of Methanococcus aeolicus Nankai-3.</title>
        <authorList>
            <consortium name="US DOE Joint Genome Institute"/>
            <person name="Copeland A."/>
            <person name="Lucas S."/>
            <person name="Lapidus A."/>
            <person name="Barry K."/>
            <person name="Glavina del Rio T."/>
            <person name="Dalin E."/>
            <person name="Tice H."/>
            <person name="Pitluck S."/>
            <person name="Chain P."/>
            <person name="Malfatti S."/>
            <person name="Shin M."/>
            <person name="Vergez L."/>
            <person name="Schmutz J."/>
            <person name="Larimer F."/>
            <person name="Land M."/>
            <person name="Hauser L."/>
            <person name="Kyrpides N."/>
            <person name="Lykidis A."/>
            <person name="Sieprawska-Lupa M."/>
            <person name="Whitman W.B."/>
            <person name="Richardson P."/>
        </authorList>
    </citation>
    <scope>NUCLEOTIDE SEQUENCE [LARGE SCALE GENOMIC DNA]</scope>
    <source>
        <strain evidence="1">Nankai-3</strain>
    </source>
</reference>
<dbReference type="OrthoDB" id="101984at2157"/>
<evidence type="ECO:0008006" key="3">
    <source>
        <dbReference type="Google" id="ProtNLM"/>
    </source>
</evidence>
<protein>
    <recommendedName>
        <fullName evidence="3">DUF2341 domain-containing protein</fullName>
    </recommendedName>
</protein>
<dbReference type="GeneID" id="5327528"/>
<dbReference type="Proteomes" id="UP000001106">
    <property type="component" value="Chromosome"/>
</dbReference>
<sequence>MEFKYVILLMLLIACVNTISASNMIFYDNFENWSGWANYGSGTVYQSNEQHYSGNYSLKKDNNNDPNGGYKNLSEVVGRDVVISGWIYRPSNYSSGSIDRLGLEDENFNGYTIAVSHGSNKIWTDKRTNGGAATISNKISWNPPEDEWYKFKLYIYSNGTITLSTYYNNGTLGATVSTNDNTYNSFDRVVIHGGYQYYVDDLEVVNLSSPLKIKYVEKFNSVAVADGNGELNYSSGGLVGHFIIENTAPYIDDTLHDVWVVVNISDNITPLRVVYNGTPKGVYITNNAPSYTGINGKGTDYIHISELPNNSYVDCAFDINPSKTLPITINETYSTTKIPAHYNQTYWNVKVDIIPNKDVIGNNTVYVNFTKYLSNNSFYEDFNNWSNWHQYGTGIINWSSNFSHSKNHSLWKGNDNTSDSNYNDPSGGYYILPKQYNRTISLQGWIYRPYASSWAGPIDRVGLEDENFNGYTIAVSHSSNEIWIDKRTNGGANSISNKISWNPPENEWYKFKLYIYSNGTITLKIYNESMDYQKEVSANDNTYKSFDRIVIRGGHPYYVDDLRVIPSNDGFYGDENWSMLNITNMSYNRGNAYTFDGEYFNSFSNALKWYNISLNNSQKAEINFTIHGIYNGNISKRDGALKRYGFAVVEFNYNGISTNSSIKGVYASGIGSISTIHGSDDEYHWNETATFKNKAKSYNFNLTSLNIWAVNKSAYHQCWDPFDKSIWITRDNGYDNDSNHSLTPNIELEPSESWNTLAYNFTFDGVPIVWANCSFKITNDDYSITRETGGMGNKYIVIEKILVVGSYMIKVTKHIIPNADGTYDMYIVVENIGSETSPFVYAYDLIPQNFSIVGSISVNRTDMLNNTGNHSVSDPRYNMSVYWALNPLNGGADGDGSYNDTSEITNSKTVVIHYTINGTGVFNPSDAFIVGIDPTHSLLPTTSPKITLVSGAIADNYEPLLMLLSGLVGVGCIIRRRKNN</sequence>
<keyword evidence="2" id="KW-1185">Reference proteome</keyword>
<dbReference type="PROSITE" id="PS51257">
    <property type="entry name" value="PROKAR_LIPOPROTEIN"/>
    <property type="match status" value="1"/>
</dbReference>
<accession>A6UVX2</accession>
<evidence type="ECO:0000313" key="1">
    <source>
        <dbReference type="EMBL" id="ABR56644.1"/>
    </source>
</evidence>
<dbReference type="STRING" id="419665.Maeo_1066"/>
<gene>
    <name evidence="1" type="ordered locus">Maeo_1066</name>
</gene>
<dbReference type="EMBL" id="CP000743">
    <property type="protein sequence ID" value="ABR56644.1"/>
    <property type="molecule type" value="Genomic_DNA"/>
</dbReference>
<proteinExistence type="predicted"/>